<evidence type="ECO:0000256" key="6">
    <source>
        <dbReference type="SAM" id="Phobius"/>
    </source>
</evidence>
<dbReference type="GO" id="GO:0005886">
    <property type="term" value="C:plasma membrane"/>
    <property type="evidence" value="ECO:0007669"/>
    <property type="project" value="UniProtKB-SubCell"/>
</dbReference>
<dbReference type="Proteomes" id="UP001597052">
    <property type="component" value="Unassembled WGS sequence"/>
</dbReference>
<accession>A0ABD6D349</accession>
<evidence type="ECO:0000313" key="7">
    <source>
        <dbReference type="EMBL" id="MFD1640624.1"/>
    </source>
</evidence>
<keyword evidence="8" id="KW-1185">Reference proteome</keyword>
<dbReference type="Pfam" id="PF07681">
    <property type="entry name" value="DoxX"/>
    <property type="match status" value="1"/>
</dbReference>
<dbReference type="PANTHER" id="PTHR33452">
    <property type="entry name" value="OXIDOREDUCTASE CATD-RELATED"/>
    <property type="match status" value="1"/>
</dbReference>
<keyword evidence="2" id="KW-1003">Cell membrane</keyword>
<feature type="transmembrane region" description="Helical" evidence="6">
    <location>
        <begin position="94"/>
        <end position="122"/>
    </location>
</feature>
<dbReference type="EMBL" id="JBHUDM010000001">
    <property type="protein sequence ID" value="MFD1640624.1"/>
    <property type="molecule type" value="Genomic_DNA"/>
</dbReference>
<gene>
    <name evidence="7" type="ORF">ACFSBW_01870</name>
</gene>
<evidence type="ECO:0000256" key="5">
    <source>
        <dbReference type="ARBA" id="ARBA00023136"/>
    </source>
</evidence>
<sequence length="177" mass="19254">MATNQSTVKLLGTRHDFEYADSVAGYTTLLVRLVVGYWFLQAGWTKFAFVAGEPFSAAGYLANADSPIAWLFAIVAETPWLLEFTNFMIPVGEFLIGLGILLGALTRLAAFFGGVLMVLFYLGNADWGHGLVNADLMGLVLFVIVGVFAAGRILGVDAVLEDTEFVQQHPKLRYLLG</sequence>
<evidence type="ECO:0000313" key="8">
    <source>
        <dbReference type="Proteomes" id="UP001597052"/>
    </source>
</evidence>
<evidence type="ECO:0000256" key="1">
    <source>
        <dbReference type="ARBA" id="ARBA00004651"/>
    </source>
</evidence>
<proteinExistence type="predicted"/>
<dbReference type="RefSeq" id="WP_256394326.1">
    <property type="nucleotide sequence ID" value="NZ_JANHDJ010000001.1"/>
</dbReference>
<name>A0ABD6D349_9EURY</name>
<dbReference type="InterPro" id="IPR032808">
    <property type="entry name" value="DoxX"/>
</dbReference>
<dbReference type="InterPro" id="IPR051907">
    <property type="entry name" value="DoxX-like_oxidoreductase"/>
</dbReference>
<evidence type="ECO:0000256" key="3">
    <source>
        <dbReference type="ARBA" id="ARBA00022692"/>
    </source>
</evidence>
<feature type="transmembrane region" description="Helical" evidence="6">
    <location>
        <begin position="23"/>
        <end position="40"/>
    </location>
</feature>
<comment type="subcellular location">
    <subcellularLocation>
        <location evidence="1">Cell membrane</location>
        <topology evidence="1">Multi-pass membrane protein</topology>
    </subcellularLocation>
</comment>
<reference evidence="7 8" key="1">
    <citation type="journal article" date="2019" name="Int. J. Syst. Evol. Microbiol.">
        <title>The Global Catalogue of Microorganisms (GCM) 10K type strain sequencing project: providing services to taxonomists for standard genome sequencing and annotation.</title>
        <authorList>
            <consortium name="The Broad Institute Genomics Platform"/>
            <consortium name="The Broad Institute Genome Sequencing Center for Infectious Disease"/>
            <person name="Wu L."/>
            <person name="Ma J."/>
        </authorList>
    </citation>
    <scope>NUCLEOTIDE SEQUENCE [LARGE SCALE GENOMIC DNA]</scope>
    <source>
        <strain evidence="7 8">CGMCC 1.10593</strain>
    </source>
</reference>
<dbReference type="PANTHER" id="PTHR33452:SF1">
    <property type="entry name" value="INNER MEMBRANE PROTEIN YPHA-RELATED"/>
    <property type="match status" value="1"/>
</dbReference>
<protein>
    <submittedName>
        <fullName evidence="7">DoxX family protein</fullName>
    </submittedName>
</protein>
<feature type="transmembrane region" description="Helical" evidence="6">
    <location>
        <begin position="134"/>
        <end position="154"/>
    </location>
</feature>
<keyword evidence="3 6" id="KW-0812">Transmembrane</keyword>
<evidence type="ECO:0000256" key="2">
    <source>
        <dbReference type="ARBA" id="ARBA00022475"/>
    </source>
</evidence>
<feature type="transmembrane region" description="Helical" evidence="6">
    <location>
        <begin position="60"/>
        <end position="82"/>
    </location>
</feature>
<comment type="caution">
    <text evidence="7">The sequence shown here is derived from an EMBL/GenBank/DDBJ whole genome shotgun (WGS) entry which is preliminary data.</text>
</comment>
<evidence type="ECO:0000256" key="4">
    <source>
        <dbReference type="ARBA" id="ARBA00022989"/>
    </source>
</evidence>
<dbReference type="AlphaFoldDB" id="A0ABD6D349"/>
<keyword evidence="5 6" id="KW-0472">Membrane</keyword>
<organism evidence="7 8">
    <name type="scientific">Halohasta litorea</name>
    <dbReference type="NCBI Taxonomy" id="869891"/>
    <lineage>
        <taxon>Archaea</taxon>
        <taxon>Methanobacteriati</taxon>
        <taxon>Methanobacteriota</taxon>
        <taxon>Stenosarchaea group</taxon>
        <taxon>Halobacteria</taxon>
        <taxon>Halobacteriales</taxon>
        <taxon>Haloferacaceae</taxon>
        <taxon>Halohasta</taxon>
    </lineage>
</organism>
<keyword evidence="4 6" id="KW-1133">Transmembrane helix</keyword>